<evidence type="ECO:0008006" key="7">
    <source>
        <dbReference type="Google" id="ProtNLM"/>
    </source>
</evidence>
<feature type="compositionally biased region" description="Basic and acidic residues" evidence="3">
    <location>
        <begin position="394"/>
        <end position="418"/>
    </location>
</feature>
<proteinExistence type="inferred from homology"/>
<feature type="region of interest" description="Disordered" evidence="3">
    <location>
        <begin position="180"/>
        <end position="244"/>
    </location>
</feature>
<feature type="domain" description="Phosphofurin acidic cluster sorting protein 1/2 N-terminal C2" evidence="5">
    <location>
        <begin position="25"/>
        <end position="190"/>
    </location>
</feature>
<evidence type="ECO:0000259" key="5">
    <source>
        <dbReference type="Pfam" id="PF25332"/>
    </source>
</evidence>
<dbReference type="Pfam" id="PF25332">
    <property type="entry name" value="C2_PACS_N"/>
    <property type="match status" value="1"/>
</dbReference>
<feature type="region of interest" description="Disordered" evidence="3">
    <location>
        <begin position="357"/>
        <end position="450"/>
    </location>
</feature>
<evidence type="ECO:0000313" key="6">
    <source>
        <dbReference type="EMBL" id="JAT14047.1"/>
    </source>
</evidence>
<dbReference type="GO" id="GO:0072659">
    <property type="term" value="P:protein localization to plasma membrane"/>
    <property type="evidence" value="ECO:0007669"/>
    <property type="project" value="TreeGrafter"/>
</dbReference>
<accession>A0A1B6KRI3</accession>
<name>A0A1B6KRI3_9HEMI</name>
<sequence length="905" mass="100485">MFFSVRDNMAEKASKPPPIVGVKPVPMKLFATWEVDRTPPNCIPRLCSLTLSRLVVLKALGSDLASITIAVKMQVKLPGSKRTLRSNEMVLPSSGLLDTELQLNFSLQYPHFLKQEGNKLHVMLQRRKRYKNRTILGYKTLAEGVINMSQVLQRQMDLELDLVSDVKEPKSHNNVVARVSVQSLNSQPVDHEDSTKHTQHTGRVADFSDEDEEFSSNEEGEGSDSEPMLEERRSRKSKMPVNARQRNLKQKFISLLKRFRVSEDLQGLEAERGTIGRNISGTDMDPADIEDLFEELEDMSDSGPEVDTMSISSTPKPSLRPFFSSSRSLLHDTLNVPGRPHNGLLPLPTATPRCAEKPLERQSDESSKKADSDSHPENWTDSDPQPPASSPPKTADDKKEKENMDRERKTRLFARDRNSSSSVGKSSKKSEKTSGAILSPSQVQPESSIAEPRKVLVEQLNRVLPSEDCVPEQLTLVNTGDPLGALLAAKLQDRQHKVICTASSADIRATVSCLVNKIQKLWKTDSSGKTTPSSILRPKEENCNLRSGPSTFSLSSSCNSNPKPPSQIKLLLAGSDSFINCVLRHYVEQLSSKPPDWQTYIRFLVVPLGNNTLCRYLGSLDGVYNSTFVSDSWKELLERGETSELVNRIQRYLLQSSAAVNLPIAEAMLTYKEKSSDDESSQIFIPFMNDVRLGSPETSTTTSVDLEEGLPPLISGSPPPSLTIGCDRKVTPPSSPNIGQSSSVFPYRELCEPLELQLDYWLLPGKSNDARGDTGGGGGEKKKGDSTKSTLKSTFRSLQVARLSLSGEQPSPHFTISYSTKEKKQKIMRLGKKKEKEKENEPKSQVVEGVSRLIVSPKAQNIPLKLCIDGTEWSGVKFFQLSAQWQTHIRHFPVSLFSTSDITQL</sequence>
<feature type="domain" description="Phosphofurin acidic cluster sorting protein 1/2 C-terminal" evidence="4">
    <location>
        <begin position="558"/>
        <end position="899"/>
    </location>
</feature>
<dbReference type="InterPro" id="IPR019381">
    <property type="entry name" value="PACS1/2_C"/>
</dbReference>
<reference evidence="6" key="1">
    <citation type="submission" date="2015-11" db="EMBL/GenBank/DDBJ databases">
        <title>De novo transcriptome assembly of four potential Pierce s Disease insect vectors from Arizona vineyards.</title>
        <authorList>
            <person name="Tassone E.E."/>
        </authorList>
    </citation>
    <scope>NUCLEOTIDE SEQUENCE</scope>
</reference>
<protein>
    <recommendedName>
        <fullName evidence="7">Phosphofurin acidic cluster sorting protein 2</fullName>
    </recommendedName>
</protein>
<gene>
    <name evidence="6" type="ORF">g.29789</name>
</gene>
<evidence type="ECO:0000259" key="4">
    <source>
        <dbReference type="Pfam" id="PF10254"/>
    </source>
</evidence>
<feature type="compositionally biased region" description="Basic and acidic residues" evidence="3">
    <location>
        <begin position="357"/>
        <end position="378"/>
    </location>
</feature>
<evidence type="ECO:0000256" key="1">
    <source>
        <dbReference type="ARBA" id="ARBA00008590"/>
    </source>
</evidence>
<dbReference type="PANTHER" id="PTHR13280:SF17">
    <property type="entry name" value="KRUEPPEL TARGET AT 95D, ISOFORM A"/>
    <property type="match status" value="1"/>
</dbReference>
<dbReference type="InterPro" id="IPR057541">
    <property type="entry name" value="PACS1/2_N"/>
</dbReference>
<organism evidence="6">
    <name type="scientific">Graphocephala atropunctata</name>
    <dbReference type="NCBI Taxonomy" id="36148"/>
    <lineage>
        <taxon>Eukaryota</taxon>
        <taxon>Metazoa</taxon>
        <taxon>Ecdysozoa</taxon>
        <taxon>Arthropoda</taxon>
        <taxon>Hexapoda</taxon>
        <taxon>Insecta</taxon>
        <taxon>Pterygota</taxon>
        <taxon>Neoptera</taxon>
        <taxon>Paraneoptera</taxon>
        <taxon>Hemiptera</taxon>
        <taxon>Auchenorrhyncha</taxon>
        <taxon>Membracoidea</taxon>
        <taxon>Cicadellidae</taxon>
        <taxon>Cicadellinae</taxon>
        <taxon>Cicadellini</taxon>
        <taxon>Graphocephala</taxon>
    </lineage>
</organism>
<dbReference type="EMBL" id="GEBQ01025930">
    <property type="protein sequence ID" value="JAT14047.1"/>
    <property type="molecule type" value="Transcribed_RNA"/>
</dbReference>
<feature type="domain" description="Phosphofurin acidic cluster sorting protein 1/2 C-terminal" evidence="4">
    <location>
        <begin position="456"/>
        <end position="527"/>
    </location>
</feature>
<evidence type="ECO:0000256" key="2">
    <source>
        <dbReference type="ARBA" id="ARBA00022553"/>
    </source>
</evidence>
<dbReference type="Pfam" id="PF10254">
    <property type="entry name" value="Pacs-1"/>
    <property type="match status" value="2"/>
</dbReference>
<dbReference type="PANTHER" id="PTHR13280">
    <property type="entry name" value="PHOSPHOFURIN ACIDIC CLUSTER SORTING PROTEIN"/>
    <property type="match status" value="1"/>
</dbReference>
<dbReference type="AlphaFoldDB" id="A0A1B6KRI3"/>
<comment type="similarity">
    <text evidence="1">Belongs to the PACS family.</text>
</comment>
<feature type="region of interest" description="Disordered" evidence="3">
    <location>
        <begin position="769"/>
        <end position="791"/>
    </location>
</feature>
<keyword evidence="2" id="KW-0597">Phosphoprotein</keyword>
<feature type="compositionally biased region" description="Acidic residues" evidence="3">
    <location>
        <begin position="207"/>
        <end position="228"/>
    </location>
</feature>
<feature type="region of interest" description="Disordered" evidence="3">
    <location>
        <begin position="299"/>
        <end position="324"/>
    </location>
</feature>
<evidence type="ECO:0000256" key="3">
    <source>
        <dbReference type="SAM" id="MobiDB-lite"/>
    </source>
</evidence>